<proteinExistence type="inferred from homology"/>
<dbReference type="STRING" id="1314781.A0A165B1S5"/>
<comment type="similarity">
    <text evidence="1">Belongs to the type-B carboxylesterase/lipase family.</text>
</comment>
<dbReference type="Proteomes" id="UP000077266">
    <property type="component" value="Unassembled WGS sequence"/>
</dbReference>
<keyword evidence="5" id="KW-1185">Reference proteome</keyword>
<keyword evidence="2" id="KW-0378">Hydrolase</keyword>
<sequence>EDCLAINVFRPAERPANVLLPVVVWIYGSGFQSGSPQPYNGTAIVRRSIELGTPIIFMSMSHRL</sequence>
<reference evidence="4 5" key="1">
    <citation type="journal article" date="2016" name="Mol. Biol. Evol.">
        <title>Comparative Genomics of Early-Diverging Mushroom-Forming Fungi Provides Insights into the Origins of Lignocellulose Decay Capabilities.</title>
        <authorList>
            <person name="Nagy L.G."/>
            <person name="Riley R."/>
            <person name="Tritt A."/>
            <person name="Adam C."/>
            <person name="Daum C."/>
            <person name="Floudas D."/>
            <person name="Sun H."/>
            <person name="Yadav J.S."/>
            <person name="Pangilinan J."/>
            <person name="Larsson K.H."/>
            <person name="Matsuura K."/>
            <person name="Barry K."/>
            <person name="Labutti K."/>
            <person name="Kuo R."/>
            <person name="Ohm R.A."/>
            <person name="Bhattacharya S.S."/>
            <person name="Shirouzu T."/>
            <person name="Yoshinaga Y."/>
            <person name="Martin F.M."/>
            <person name="Grigoriev I.V."/>
            <person name="Hibbett D.S."/>
        </authorList>
    </citation>
    <scope>NUCLEOTIDE SEQUENCE [LARGE SCALE GENOMIC DNA]</scope>
    <source>
        <strain evidence="4 5">HHB12029</strain>
    </source>
</reference>
<dbReference type="InParanoid" id="A0A165B1S5"/>
<dbReference type="Pfam" id="PF00135">
    <property type="entry name" value="COesterase"/>
    <property type="match status" value="1"/>
</dbReference>
<accession>A0A165B1S5</accession>
<name>A0A165B1S5_EXIGL</name>
<dbReference type="PANTHER" id="PTHR43918">
    <property type="entry name" value="ACETYLCHOLINESTERASE"/>
    <property type="match status" value="1"/>
</dbReference>
<dbReference type="SUPFAM" id="SSF53474">
    <property type="entry name" value="alpha/beta-Hydrolases"/>
    <property type="match status" value="1"/>
</dbReference>
<feature type="non-terminal residue" evidence="4">
    <location>
        <position position="64"/>
    </location>
</feature>
<dbReference type="InterPro" id="IPR050654">
    <property type="entry name" value="AChE-related_enzymes"/>
</dbReference>
<evidence type="ECO:0000313" key="5">
    <source>
        <dbReference type="Proteomes" id="UP000077266"/>
    </source>
</evidence>
<dbReference type="PANTHER" id="PTHR43918:SF4">
    <property type="entry name" value="CARBOXYLIC ESTER HYDROLASE"/>
    <property type="match status" value="1"/>
</dbReference>
<feature type="non-terminal residue" evidence="4">
    <location>
        <position position="1"/>
    </location>
</feature>
<feature type="domain" description="Carboxylesterase type B" evidence="3">
    <location>
        <begin position="1"/>
        <end position="64"/>
    </location>
</feature>
<evidence type="ECO:0000256" key="2">
    <source>
        <dbReference type="ARBA" id="ARBA00022801"/>
    </source>
</evidence>
<evidence type="ECO:0000256" key="1">
    <source>
        <dbReference type="ARBA" id="ARBA00005964"/>
    </source>
</evidence>
<evidence type="ECO:0000259" key="3">
    <source>
        <dbReference type="Pfam" id="PF00135"/>
    </source>
</evidence>
<dbReference type="InterPro" id="IPR029058">
    <property type="entry name" value="AB_hydrolase_fold"/>
</dbReference>
<dbReference type="EMBL" id="KV426580">
    <property type="protein sequence ID" value="KZV79667.1"/>
    <property type="molecule type" value="Genomic_DNA"/>
</dbReference>
<dbReference type="Gene3D" id="3.40.50.1820">
    <property type="entry name" value="alpha/beta hydrolase"/>
    <property type="match status" value="1"/>
</dbReference>
<organism evidence="4 5">
    <name type="scientific">Exidia glandulosa HHB12029</name>
    <dbReference type="NCBI Taxonomy" id="1314781"/>
    <lineage>
        <taxon>Eukaryota</taxon>
        <taxon>Fungi</taxon>
        <taxon>Dikarya</taxon>
        <taxon>Basidiomycota</taxon>
        <taxon>Agaricomycotina</taxon>
        <taxon>Agaricomycetes</taxon>
        <taxon>Auriculariales</taxon>
        <taxon>Exidiaceae</taxon>
        <taxon>Exidia</taxon>
    </lineage>
</organism>
<dbReference type="InterPro" id="IPR002018">
    <property type="entry name" value="CarbesteraseB"/>
</dbReference>
<evidence type="ECO:0000313" key="4">
    <source>
        <dbReference type="EMBL" id="KZV79667.1"/>
    </source>
</evidence>
<protein>
    <recommendedName>
        <fullName evidence="3">Carboxylesterase type B domain-containing protein</fullName>
    </recommendedName>
</protein>
<dbReference type="OrthoDB" id="3045817at2759"/>
<dbReference type="GO" id="GO:0052689">
    <property type="term" value="F:carboxylic ester hydrolase activity"/>
    <property type="evidence" value="ECO:0007669"/>
    <property type="project" value="TreeGrafter"/>
</dbReference>
<gene>
    <name evidence="4" type="ORF">EXIGLDRAFT_583256</name>
</gene>
<dbReference type="AlphaFoldDB" id="A0A165B1S5"/>